<dbReference type="EMBL" id="LJIJ01000567">
    <property type="protein sequence ID" value="ODM96181.1"/>
    <property type="molecule type" value="Genomic_DNA"/>
</dbReference>
<dbReference type="Proteomes" id="UP000094527">
    <property type="component" value="Unassembled WGS sequence"/>
</dbReference>
<evidence type="ECO:0000313" key="3">
    <source>
        <dbReference type="Proteomes" id="UP000094527"/>
    </source>
</evidence>
<keyword evidence="1" id="KW-0472">Membrane</keyword>
<evidence type="ECO:0000313" key="2">
    <source>
        <dbReference type="EMBL" id="ODM96181.1"/>
    </source>
</evidence>
<name>A0A1D2MTF1_ORCCI</name>
<feature type="transmembrane region" description="Helical" evidence="1">
    <location>
        <begin position="21"/>
        <end position="39"/>
    </location>
</feature>
<keyword evidence="1" id="KW-1133">Transmembrane helix</keyword>
<keyword evidence="3" id="KW-1185">Reference proteome</keyword>
<evidence type="ECO:0000256" key="1">
    <source>
        <dbReference type="SAM" id="Phobius"/>
    </source>
</evidence>
<accession>A0A1D2MTF1</accession>
<gene>
    <name evidence="2" type="ORF">Ocin01_10496</name>
</gene>
<comment type="caution">
    <text evidence="2">The sequence shown here is derived from an EMBL/GenBank/DDBJ whole genome shotgun (WGS) entry which is preliminary data.</text>
</comment>
<keyword evidence="1" id="KW-0812">Transmembrane</keyword>
<proteinExistence type="predicted"/>
<sequence length="112" mass="12954">MTPVPFLPMIFRRHPRKRNERISIAVYAAIAVILAQLSLTIQGIDNLEGEAGFRMVSLKWMFPPEGPSQRSPISFQVKFCELHSWGLNRCRYQFIIHSSEKKPETFSVGWAY</sequence>
<dbReference type="OrthoDB" id="6368363at2759"/>
<organism evidence="2 3">
    <name type="scientific">Orchesella cincta</name>
    <name type="common">Springtail</name>
    <name type="synonym">Podura cincta</name>
    <dbReference type="NCBI Taxonomy" id="48709"/>
    <lineage>
        <taxon>Eukaryota</taxon>
        <taxon>Metazoa</taxon>
        <taxon>Ecdysozoa</taxon>
        <taxon>Arthropoda</taxon>
        <taxon>Hexapoda</taxon>
        <taxon>Collembola</taxon>
        <taxon>Entomobryomorpha</taxon>
        <taxon>Entomobryoidea</taxon>
        <taxon>Orchesellidae</taxon>
        <taxon>Orchesellinae</taxon>
        <taxon>Orchesella</taxon>
    </lineage>
</organism>
<dbReference type="AlphaFoldDB" id="A0A1D2MTF1"/>
<reference evidence="2 3" key="1">
    <citation type="journal article" date="2016" name="Genome Biol. Evol.">
        <title>Gene Family Evolution Reflects Adaptation to Soil Environmental Stressors in the Genome of the Collembolan Orchesella cincta.</title>
        <authorList>
            <person name="Faddeeva-Vakhrusheva A."/>
            <person name="Derks M.F."/>
            <person name="Anvar S.Y."/>
            <person name="Agamennone V."/>
            <person name="Suring W."/>
            <person name="Smit S."/>
            <person name="van Straalen N.M."/>
            <person name="Roelofs D."/>
        </authorList>
    </citation>
    <scope>NUCLEOTIDE SEQUENCE [LARGE SCALE GENOMIC DNA]</scope>
    <source>
        <tissue evidence="2">Mixed pool</tissue>
    </source>
</reference>
<protein>
    <submittedName>
        <fullName evidence="2">Uncharacterized protein</fullName>
    </submittedName>
</protein>